<name>K5VRQ5_PHACS</name>
<proteinExistence type="predicted"/>
<accession>K5VRQ5</accession>
<dbReference type="OrthoDB" id="2757306at2759"/>
<dbReference type="STRING" id="650164.K5VRQ5"/>
<dbReference type="AlphaFoldDB" id="K5VRQ5"/>
<dbReference type="HOGENOM" id="CLU_1994120_0_0_1"/>
<protein>
    <submittedName>
        <fullName evidence="2">Uncharacterized protein</fullName>
    </submittedName>
</protein>
<gene>
    <name evidence="2" type="ORF">PHACADRAFT_106917</name>
</gene>
<evidence type="ECO:0000256" key="1">
    <source>
        <dbReference type="SAM" id="MobiDB-lite"/>
    </source>
</evidence>
<feature type="region of interest" description="Disordered" evidence="1">
    <location>
        <begin position="19"/>
        <end position="39"/>
    </location>
</feature>
<dbReference type="RefSeq" id="XP_007402052.1">
    <property type="nucleotide sequence ID" value="XM_007401990.1"/>
</dbReference>
<evidence type="ECO:0000313" key="2">
    <source>
        <dbReference type="EMBL" id="EKM49440.1"/>
    </source>
</evidence>
<dbReference type="GeneID" id="18907429"/>
<dbReference type="Proteomes" id="UP000008370">
    <property type="component" value="Unassembled WGS sequence"/>
</dbReference>
<sequence>MAEYNWCFPELKDEDVQSLEADNPDTARKKMKMKKGKKVTEGSKKISWTWCGTDADDELNSSVCVEWLKARARFLQWHEELLLLPEEIRWTIKTHVFKAKWWVSQAALHTDVDLALREGLIAYAARQAAI</sequence>
<organism evidence="2 3">
    <name type="scientific">Phanerochaete carnosa (strain HHB-10118-sp)</name>
    <name type="common">White-rot fungus</name>
    <name type="synonym">Peniophora carnosa</name>
    <dbReference type="NCBI Taxonomy" id="650164"/>
    <lineage>
        <taxon>Eukaryota</taxon>
        <taxon>Fungi</taxon>
        <taxon>Dikarya</taxon>
        <taxon>Basidiomycota</taxon>
        <taxon>Agaricomycotina</taxon>
        <taxon>Agaricomycetes</taxon>
        <taxon>Polyporales</taxon>
        <taxon>Phanerochaetaceae</taxon>
        <taxon>Phanerochaete</taxon>
    </lineage>
</organism>
<keyword evidence="3" id="KW-1185">Reference proteome</keyword>
<dbReference type="EMBL" id="JH930481">
    <property type="protein sequence ID" value="EKM49440.1"/>
    <property type="molecule type" value="Genomic_DNA"/>
</dbReference>
<dbReference type="KEGG" id="pco:PHACADRAFT_106917"/>
<dbReference type="InParanoid" id="K5VRQ5"/>
<evidence type="ECO:0000313" key="3">
    <source>
        <dbReference type="Proteomes" id="UP000008370"/>
    </source>
</evidence>
<reference evidence="2 3" key="1">
    <citation type="journal article" date="2012" name="BMC Genomics">
        <title>Comparative genomics of the white-rot fungi, Phanerochaete carnosa and P. chrysosporium, to elucidate the genetic basis of the distinct wood types they colonize.</title>
        <authorList>
            <person name="Suzuki H."/>
            <person name="MacDonald J."/>
            <person name="Syed K."/>
            <person name="Salamov A."/>
            <person name="Hori C."/>
            <person name="Aerts A."/>
            <person name="Henrissat B."/>
            <person name="Wiebenga A."/>
            <person name="vanKuyk P.A."/>
            <person name="Barry K."/>
            <person name="Lindquist E."/>
            <person name="LaButti K."/>
            <person name="Lapidus A."/>
            <person name="Lucas S."/>
            <person name="Coutinho P."/>
            <person name="Gong Y."/>
            <person name="Samejima M."/>
            <person name="Mahadevan R."/>
            <person name="Abou-Zaid M."/>
            <person name="de Vries R.P."/>
            <person name="Igarashi K."/>
            <person name="Yadav J.S."/>
            <person name="Grigoriev I.V."/>
            <person name="Master E.R."/>
        </authorList>
    </citation>
    <scope>NUCLEOTIDE SEQUENCE [LARGE SCALE GENOMIC DNA]</scope>
    <source>
        <strain evidence="2 3">HHB-10118-sp</strain>
    </source>
</reference>